<evidence type="ECO:0008006" key="4">
    <source>
        <dbReference type="Google" id="ProtNLM"/>
    </source>
</evidence>
<keyword evidence="1" id="KW-0812">Transmembrane</keyword>
<dbReference type="STRING" id="1333662.LPB303_05350"/>
<evidence type="ECO:0000256" key="1">
    <source>
        <dbReference type="SAM" id="Phobius"/>
    </source>
</evidence>
<feature type="transmembrane region" description="Helical" evidence="1">
    <location>
        <begin position="378"/>
        <end position="399"/>
    </location>
</feature>
<gene>
    <name evidence="2" type="ORF">LPB303_05350</name>
</gene>
<evidence type="ECO:0000313" key="2">
    <source>
        <dbReference type="EMBL" id="OAD45714.1"/>
    </source>
</evidence>
<keyword evidence="1" id="KW-0472">Membrane</keyword>
<dbReference type="AlphaFoldDB" id="A0A176TD06"/>
<dbReference type="EMBL" id="LVWE01000010">
    <property type="protein sequence ID" value="OAD45714.1"/>
    <property type="molecule type" value="Genomic_DNA"/>
</dbReference>
<sequence>MKKYSFLIVLFIGFTSFGQNYKGALNSVKEDGLHKIMLTPEVRSASKNNFSFIRIKDSENKEIPYVLKYHSDQLFSTFLPIKIVSNKRIKDSVTTVLIENKTKEKLTNLTLKIANTDISKKYNLFGSNDAKTWFGITSNNTLYLNNSANKSSLEKRINFPTTTYQFLKIEFNDKNSLPINVLEVGKYINNYFSEAPIAITGYSQKITQLKERKVTQIKFSSRNAHLINSISFDVETAFYLRNARLIIEKERKIKKRVENYEQVVASFELNSKNENTLSLHNFNEKEFIIEIENKDNPSLSISKVTLLQKPVYIISNLKTAQKYQFIIDSTLSKPSYDLGNFISKKTTIIDEDVSIQNFIKTKTKATIIKEKPFWETAVFMWVCIIFVGVLITYFALDLLKDVKHQEKK</sequence>
<protein>
    <recommendedName>
        <fullName evidence="4">DUF3999 domain-containing protein</fullName>
    </recommendedName>
</protein>
<proteinExistence type="predicted"/>
<dbReference type="Gene3D" id="2.60.120.260">
    <property type="entry name" value="Galactose-binding domain-like"/>
    <property type="match status" value="1"/>
</dbReference>
<evidence type="ECO:0000313" key="3">
    <source>
        <dbReference type="Proteomes" id="UP000076923"/>
    </source>
</evidence>
<dbReference type="Proteomes" id="UP000076923">
    <property type="component" value="Unassembled WGS sequence"/>
</dbReference>
<name>A0A176TD06_9FLAO</name>
<accession>A0A176TD06</accession>
<comment type="caution">
    <text evidence="2">The sequence shown here is derived from an EMBL/GenBank/DDBJ whole genome shotgun (WGS) entry which is preliminary data.</text>
</comment>
<keyword evidence="1" id="KW-1133">Transmembrane helix</keyword>
<dbReference type="RefSeq" id="WP_082864178.1">
    <property type="nucleotide sequence ID" value="NZ_CP150660.1"/>
</dbReference>
<reference evidence="2 3" key="1">
    <citation type="submission" date="2016-02" db="EMBL/GenBank/DDBJ databases">
        <title>Draft genome sequence of Polaribacter atrinae KACC17473.</title>
        <authorList>
            <person name="Shin S.-K."/>
            <person name="Yi H."/>
        </authorList>
    </citation>
    <scope>NUCLEOTIDE SEQUENCE [LARGE SCALE GENOMIC DNA]</scope>
    <source>
        <strain evidence="2 3">KACC 17473</strain>
    </source>
</reference>
<organism evidence="2 3">
    <name type="scientific">Polaribacter atrinae</name>
    <dbReference type="NCBI Taxonomy" id="1333662"/>
    <lineage>
        <taxon>Bacteria</taxon>
        <taxon>Pseudomonadati</taxon>
        <taxon>Bacteroidota</taxon>
        <taxon>Flavobacteriia</taxon>
        <taxon>Flavobacteriales</taxon>
        <taxon>Flavobacteriaceae</taxon>
    </lineage>
</organism>
<dbReference type="OrthoDB" id="994644at2"/>
<keyword evidence="3" id="KW-1185">Reference proteome</keyword>